<accession>A0A1F6BCS6</accession>
<organism evidence="3 4">
    <name type="scientific">Candidatus Gottesmanbacteria bacterium RIFOXYB1_FULL_47_11</name>
    <dbReference type="NCBI Taxonomy" id="1798401"/>
    <lineage>
        <taxon>Bacteria</taxon>
        <taxon>Candidatus Gottesmaniibacteriota</taxon>
    </lineage>
</organism>
<dbReference type="AlphaFoldDB" id="A0A1F6BCS6"/>
<dbReference type="Proteomes" id="UP000176186">
    <property type="component" value="Unassembled WGS sequence"/>
</dbReference>
<protein>
    <submittedName>
        <fullName evidence="3">Uncharacterized protein</fullName>
    </submittedName>
</protein>
<keyword evidence="2" id="KW-0472">Membrane</keyword>
<feature type="compositionally biased region" description="Pro residues" evidence="1">
    <location>
        <begin position="14"/>
        <end position="27"/>
    </location>
</feature>
<dbReference type="EMBL" id="MFKE01000023">
    <property type="protein sequence ID" value="OGG34759.1"/>
    <property type="molecule type" value="Genomic_DNA"/>
</dbReference>
<name>A0A1F6BCS6_9BACT</name>
<evidence type="ECO:0000313" key="3">
    <source>
        <dbReference type="EMBL" id="OGG34759.1"/>
    </source>
</evidence>
<keyword evidence="2" id="KW-0812">Transmembrane</keyword>
<evidence type="ECO:0000256" key="2">
    <source>
        <dbReference type="SAM" id="Phobius"/>
    </source>
</evidence>
<dbReference type="STRING" id="1798401.A2363_03320"/>
<feature type="region of interest" description="Disordered" evidence="1">
    <location>
        <begin position="1"/>
        <end position="45"/>
    </location>
</feature>
<gene>
    <name evidence="3" type="ORF">A2363_03320</name>
</gene>
<feature type="transmembrane region" description="Helical" evidence="2">
    <location>
        <begin position="50"/>
        <end position="71"/>
    </location>
</feature>
<evidence type="ECO:0000313" key="4">
    <source>
        <dbReference type="Proteomes" id="UP000176186"/>
    </source>
</evidence>
<keyword evidence="2" id="KW-1133">Transmembrane helix</keyword>
<reference evidence="3 4" key="1">
    <citation type="journal article" date="2016" name="Nat. Commun.">
        <title>Thousands of microbial genomes shed light on interconnected biogeochemical processes in an aquifer system.</title>
        <authorList>
            <person name="Anantharaman K."/>
            <person name="Brown C.T."/>
            <person name="Hug L.A."/>
            <person name="Sharon I."/>
            <person name="Castelle C.J."/>
            <person name="Probst A.J."/>
            <person name="Thomas B.C."/>
            <person name="Singh A."/>
            <person name="Wilkins M.J."/>
            <person name="Karaoz U."/>
            <person name="Brodie E.L."/>
            <person name="Williams K.H."/>
            <person name="Hubbard S.S."/>
            <person name="Banfield J.F."/>
        </authorList>
    </citation>
    <scope>NUCLEOTIDE SEQUENCE [LARGE SCALE GENOMIC DNA]</scope>
</reference>
<comment type="caution">
    <text evidence="3">The sequence shown here is derived from an EMBL/GenBank/DDBJ whole genome shotgun (WGS) entry which is preliminary data.</text>
</comment>
<proteinExistence type="predicted"/>
<evidence type="ECO:0000256" key="1">
    <source>
        <dbReference type="SAM" id="MobiDB-lite"/>
    </source>
</evidence>
<sequence>MTDPITPENLYGPSNPPATAPVTPPIPIEETPEIPMNTPPPPPKKSSGSFIGALILFVGLFGLGIWLSSFIRQYLPGGLSTFTQTPSATPTLLATPTPTDPFAAWTTYQVTSSATKLLIDGISFKLPADVLAPICDTTSCMSQGTYLPGGTRFTVAPRGAGQLLADHRGSAISDGGGVVFTSTDTTVEGHKAKLFTGLFTGKTVAGYGFSRMRGYMIEVTPTLSLEINHFTPAGITADFTTDDTLFDQIVGTLMMPAAPPATPQVTPIITTPTIATAAPSPATTSGF</sequence>